<proteinExistence type="predicted"/>
<evidence type="ECO:0000313" key="3">
    <source>
        <dbReference type="Proteomes" id="UP000067625"/>
    </source>
</evidence>
<feature type="transmembrane region" description="Helical" evidence="1">
    <location>
        <begin position="49"/>
        <end position="66"/>
    </location>
</feature>
<name>A0A0M4FJX6_9BACI</name>
<feature type="transmembrane region" description="Helical" evidence="1">
    <location>
        <begin position="78"/>
        <end position="98"/>
    </location>
</feature>
<keyword evidence="1" id="KW-0812">Transmembrane</keyword>
<reference evidence="2 3" key="2">
    <citation type="journal article" date="2016" name="Int. J. Syst. Evol. Microbiol.">
        <title>Bacillus gobiensis sp. nov., isolated from a soil sample.</title>
        <authorList>
            <person name="Liu B."/>
            <person name="Liu G.H."/>
            <person name="Cetin S."/>
            <person name="Schumann P."/>
            <person name="Pan Z.Z."/>
            <person name="Chen Q.Q."/>
        </authorList>
    </citation>
    <scope>NUCLEOTIDE SEQUENCE [LARGE SCALE GENOMIC DNA]</scope>
    <source>
        <strain evidence="2 3">FJAT-4402</strain>
    </source>
</reference>
<evidence type="ECO:0000256" key="1">
    <source>
        <dbReference type="SAM" id="Phobius"/>
    </source>
</evidence>
<dbReference type="EMBL" id="CP012600">
    <property type="protein sequence ID" value="ALC83511.1"/>
    <property type="molecule type" value="Genomic_DNA"/>
</dbReference>
<keyword evidence="3" id="KW-1185">Reference proteome</keyword>
<evidence type="ECO:0000313" key="2">
    <source>
        <dbReference type="EMBL" id="ALC83511.1"/>
    </source>
</evidence>
<reference evidence="3" key="1">
    <citation type="submission" date="2015-08" db="EMBL/GenBank/DDBJ databases">
        <title>Genome sequencing project for genomic taxonomy and phylogenomics of Bacillus-like bacteria.</title>
        <authorList>
            <person name="Liu B."/>
            <person name="Wang J."/>
            <person name="Zhu Y."/>
            <person name="Liu G."/>
            <person name="Chen Q."/>
            <person name="Chen Z."/>
            <person name="Lan J."/>
            <person name="Che J."/>
            <person name="Ge C."/>
            <person name="Shi H."/>
            <person name="Pan Z."/>
            <person name="Liu X."/>
        </authorList>
    </citation>
    <scope>NUCLEOTIDE SEQUENCE [LARGE SCALE GENOMIC DNA]</scope>
    <source>
        <strain evidence="3">FJAT-4402</strain>
    </source>
</reference>
<organism evidence="2 3">
    <name type="scientific">Bacillus gobiensis</name>
    <dbReference type="NCBI Taxonomy" id="1441095"/>
    <lineage>
        <taxon>Bacteria</taxon>
        <taxon>Bacillati</taxon>
        <taxon>Bacillota</taxon>
        <taxon>Bacilli</taxon>
        <taxon>Bacillales</taxon>
        <taxon>Bacillaceae</taxon>
        <taxon>Bacillus</taxon>
    </lineage>
</organism>
<dbReference type="PATRIC" id="fig|1441095.3.peg.4360"/>
<dbReference type="AlphaFoldDB" id="A0A0M4FJX6"/>
<dbReference type="RefSeq" id="WP_053605361.1">
    <property type="nucleotide sequence ID" value="NZ_CP012600.1"/>
</dbReference>
<protein>
    <submittedName>
        <fullName evidence="2">Uncharacterized protein</fullName>
    </submittedName>
</protein>
<accession>A0A0M4FJX6</accession>
<gene>
    <name evidence="2" type="ORF">AM592_19710</name>
</gene>
<sequence>MIYNNKELLKISIVSLILSLFFLLISYLFTMKGIYIQFGTPAKGINHQFLNGLFIITTVVSGVYLINYKQKDKVIRGIVIGIGSFIFALVLLNGLEYYDAEYTTFSSPDSQESFLIIETGHGEIYQLSNSGLFMTHLTNIRTDDGYKPFLNGAYQLEWKEPNELLIKYVFDYMEPNNFQEVTVTYKFK</sequence>
<dbReference type="OrthoDB" id="2885777at2"/>
<dbReference type="Proteomes" id="UP000067625">
    <property type="component" value="Chromosome"/>
</dbReference>
<keyword evidence="1" id="KW-0472">Membrane</keyword>
<feature type="transmembrane region" description="Helical" evidence="1">
    <location>
        <begin position="7"/>
        <end position="29"/>
    </location>
</feature>
<keyword evidence="1" id="KW-1133">Transmembrane helix</keyword>